<dbReference type="InterPro" id="IPR011330">
    <property type="entry name" value="Glyco_hydro/deAcase_b/a-brl"/>
</dbReference>
<dbReference type="EMBL" id="RBOJ01000061">
    <property type="protein sequence ID" value="RMM51018.1"/>
    <property type="molecule type" value="Genomic_DNA"/>
</dbReference>
<dbReference type="AlphaFoldDB" id="A0A3M3EN49"/>
<evidence type="ECO:0000256" key="3">
    <source>
        <dbReference type="ARBA" id="ARBA00022801"/>
    </source>
</evidence>
<protein>
    <recommendedName>
        <fullName evidence="8">ChbG/HpnK family deacetylase</fullName>
    </recommendedName>
</protein>
<keyword evidence="3" id="KW-0378">Hydrolase</keyword>
<dbReference type="STRING" id="47879.AXG94_06065"/>
<gene>
    <name evidence="6" type="ORF">ALQ77_02203</name>
</gene>
<evidence type="ECO:0000313" key="6">
    <source>
        <dbReference type="EMBL" id="RMM51018.1"/>
    </source>
</evidence>
<sequence>MPQQVIVNADDFGLSLSENTLILQAFEAGVISSATAMANMPGFEQACELAQHPLLNGRIGLHFNLSHGAPLSRAIASRPAFCDANGKFDLNLSRYCLRLGAKDRAAVREELEAQWQRCLDHGLHPSHLDSHQHVHNIWPIGELVARFAARHSVPIRLARNLGANLNLPKRIFKSLLNRRMRYLSGATADHVCTPADLQHAAPPIHGSLEVIVHPQHLEGDFGDASLEAGRSLTEVLRKRLEGVPKVPYRRAGQRLVLAEFGDVHDSLPEISPPCERIC</sequence>
<evidence type="ECO:0008006" key="8">
    <source>
        <dbReference type="Google" id="ProtNLM"/>
    </source>
</evidence>
<organism evidence="6 7">
    <name type="scientific">Pseudomonas corrugata</name>
    <dbReference type="NCBI Taxonomy" id="47879"/>
    <lineage>
        <taxon>Bacteria</taxon>
        <taxon>Pseudomonadati</taxon>
        <taxon>Pseudomonadota</taxon>
        <taxon>Gammaproteobacteria</taxon>
        <taxon>Pseudomonadales</taxon>
        <taxon>Pseudomonadaceae</taxon>
        <taxon>Pseudomonas</taxon>
    </lineage>
</organism>
<comment type="caution">
    <text evidence="6">The sequence shown here is derived from an EMBL/GenBank/DDBJ whole genome shotgun (WGS) entry which is preliminary data.</text>
</comment>
<evidence type="ECO:0000256" key="5">
    <source>
        <dbReference type="ARBA" id="ARBA00023277"/>
    </source>
</evidence>
<dbReference type="PANTHER" id="PTHR31609:SF1">
    <property type="entry name" value="CARBOHYDRATE DEACETYLASE"/>
    <property type="match status" value="1"/>
</dbReference>
<dbReference type="InterPro" id="IPR006879">
    <property type="entry name" value="YdjC-like"/>
</dbReference>
<dbReference type="RefSeq" id="WP_024780971.1">
    <property type="nucleotide sequence ID" value="NZ_CP014262.1"/>
</dbReference>
<dbReference type="GO" id="GO:0019213">
    <property type="term" value="F:deacetylase activity"/>
    <property type="evidence" value="ECO:0007669"/>
    <property type="project" value="TreeGrafter"/>
</dbReference>
<evidence type="ECO:0000256" key="4">
    <source>
        <dbReference type="ARBA" id="ARBA00022842"/>
    </source>
</evidence>
<dbReference type="OrthoDB" id="9774177at2"/>
<evidence type="ECO:0000256" key="2">
    <source>
        <dbReference type="ARBA" id="ARBA00022723"/>
    </source>
</evidence>
<reference evidence="6 7" key="1">
    <citation type="submission" date="2018-08" db="EMBL/GenBank/DDBJ databases">
        <title>Recombination of ecologically and evolutionarily significant loci maintains genetic cohesion in the Pseudomonas syringae species complex.</title>
        <authorList>
            <person name="Dillon M."/>
            <person name="Thakur S."/>
            <person name="Almeida R.N.D."/>
            <person name="Weir B.S."/>
            <person name="Guttman D.S."/>
        </authorList>
    </citation>
    <scope>NUCLEOTIDE SEQUENCE [LARGE SCALE GENOMIC DNA]</scope>
    <source>
        <strain evidence="6 7">NCPPB2445</strain>
    </source>
</reference>
<comment type="cofactor">
    <cofactor evidence="1">
        <name>Mg(2+)</name>
        <dbReference type="ChEBI" id="CHEBI:18420"/>
    </cofactor>
</comment>
<accession>A0A3M3EN49</accession>
<keyword evidence="7" id="KW-1185">Reference proteome</keyword>
<keyword evidence="5" id="KW-0119">Carbohydrate metabolism</keyword>
<dbReference type="Gene3D" id="3.20.20.370">
    <property type="entry name" value="Glycoside hydrolase/deacetylase"/>
    <property type="match status" value="1"/>
</dbReference>
<dbReference type="KEGG" id="pcg:AXG94_06065"/>
<dbReference type="Pfam" id="PF04794">
    <property type="entry name" value="YdjC"/>
    <property type="match status" value="1"/>
</dbReference>
<evidence type="ECO:0000313" key="7">
    <source>
        <dbReference type="Proteomes" id="UP000270661"/>
    </source>
</evidence>
<name>A0A3M3EN49_9PSED</name>
<keyword evidence="4" id="KW-0460">Magnesium</keyword>
<dbReference type="GeneID" id="55643919"/>
<keyword evidence="2" id="KW-0479">Metal-binding</keyword>
<dbReference type="SUPFAM" id="SSF88713">
    <property type="entry name" value="Glycoside hydrolase/deacetylase"/>
    <property type="match status" value="1"/>
</dbReference>
<dbReference type="Proteomes" id="UP000270661">
    <property type="component" value="Unassembled WGS sequence"/>
</dbReference>
<dbReference type="GO" id="GO:0046872">
    <property type="term" value="F:metal ion binding"/>
    <property type="evidence" value="ECO:0007669"/>
    <property type="project" value="UniProtKB-KW"/>
</dbReference>
<evidence type="ECO:0000256" key="1">
    <source>
        <dbReference type="ARBA" id="ARBA00001946"/>
    </source>
</evidence>
<dbReference type="GO" id="GO:0005975">
    <property type="term" value="P:carbohydrate metabolic process"/>
    <property type="evidence" value="ECO:0007669"/>
    <property type="project" value="InterPro"/>
</dbReference>
<proteinExistence type="predicted"/>
<dbReference type="GO" id="GO:0016787">
    <property type="term" value="F:hydrolase activity"/>
    <property type="evidence" value="ECO:0007669"/>
    <property type="project" value="UniProtKB-KW"/>
</dbReference>
<dbReference type="PANTHER" id="PTHR31609">
    <property type="entry name" value="YDJC DEACETYLASE FAMILY MEMBER"/>
    <property type="match status" value="1"/>
</dbReference>